<dbReference type="InterPro" id="IPR000835">
    <property type="entry name" value="HTH_MarR-typ"/>
</dbReference>
<dbReference type="EMBL" id="BAAATR010000013">
    <property type="protein sequence ID" value="GAA2248394.1"/>
    <property type="molecule type" value="Genomic_DNA"/>
</dbReference>
<dbReference type="Gene3D" id="1.10.10.10">
    <property type="entry name" value="Winged helix-like DNA-binding domain superfamily/Winged helix DNA-binding domain"/>
    <property type="match status" value="1"/>
</dbReference>
<dbReference type="Pfam" id="PF12802">
    <property type="entry name" value="MarR_2"/>
    <property type="match status" value="1"/>
</dbReference>
<protein>
    <recommendedName>
        <fullName evidence="1">HTH marR-type domain-containing protein</fullName>
    </recommendedName>
</protein>
<evidence type="ECO:0000259" key="1">
    <source>
        <dbReference type="PROSITE" id="PS50995"/>
    </source>
</evidence>
<dbReference type="SUPFAM" id="SSF46785">
    <property type="entry name" value="Winged helix' DNA-binding domain"/>
    <property type="match status" value="1"/>
</dbReference>
<dbReference type="RefSeq" id="WP_344637199.1">
    <property type="nucleotide sequence ID" value="NZ_BAAATR010000013.1"/>
</dbReference>
<feature type="domain" description="HTH marR-type" evidence="1">
    <location>
        <begin position="9"/>
        <end position="142"/>
    </location>
</feature>
<dbReference type="PANTHER" id="PTHR33164:SF95">
    <property type="entry name" value="TRANSCRIPTIONAL REGULATOR"/>
    <property type="match status" value="1"/>
</dbReference>
<organism evidence="2 3">
    <name type="scientific">Kitasatospora cystarginea</name>
    <dbReference type="NCBI Taxonomy" id="58350"/>
    <lineage>
        <taxon>Bacteria</taxon>
        <taxon>Bacillati</taxon>
        <taxon>Actinomycetota</taxon>
        <taxon>Actinomycetes</taxon>
        <taxon>Kitasatosporales</taxon>
        <taxon>Streptomycetaceae</taxon>
        <taxon>Kitasatospora</taxon>
    </lineage>
</organism>
<gene>
    <name evidence="2" type="ORF">GCM10010430_33580</name>
</gene>
<dbReference type="SMART" id="SM00347">
    <property type="entry name" value="HTH_MARR"/>
    <property type="match status" value="1"/>
</dbReference>
<dbReference type="InterPro" id="IPR039422">
    <property type="entry name" value="MarR/SlyA-like"/>
</dbReference>
<proteinExistence type="predicted"/>
<dbReference type="PRINTS" id="PR00598">
    <property type="entry name" value="HTHMARR"/>
</dbReference>
<accession>A0ABN3E4I7</accession>
<name>A0ABN3E4I7_9ACTN</name>
<dbReference type="InterPro" id="IPR036388">
    <property type="entry name" value="WH-like_DNA-bd_sf"/>
</dbReference>
<evidence type="ECO:0000313" key="2">
    <source>
        <dbReference type="EMBL" id="GAA2248394.1"/>
    </source>
</evidence>
<sequence length="144" mass="15884">MNDPALSRLQTLPSWLLGRAAALGHRLVAEHLAEAELRLPHHAVLCAVAEYEPVAQAELARTVKIDPKDVVTVLNELQARELVTRTRDPKDARRNLITLSAAGRELLRRTETLGEQANAELVAPLGPAEREQLGVLLQRVISDR</sequence>
<comment type="caution">
    <text evidence="2">The sequence shown here is derived from an EMBL/GenBank/DDBJ whole genome shotgun (WGS) entry which is preliminary data.</text>
</comment>
<reference evidence="2 3" key="1">
    <citation type="journal article" date="2019" name="Int. J. Syst. Evol. Microbiol.">
        <title>The Global Catalogue of Microorganisms (GCM) 10K type strain sequencing project: providing services to taxonomists for standard genome sequencing and annotation.</title>
        <authorList>
            <consortium name="The Broad Institute Genomics Platform"/>
            <consortium name="The Broad Institute Genome Sequencing Center for Infectious Disease"/>
            <person name="Wu L."/>
            <person name="Ma J."/>
        </authorList>
    </citation>
    <scope>NUCLEOTIDE SEQUENCE [LARGE SCALE GENOMIC DNA]</scope>
    <source>
        <strain evidence="2 3">JCM 7356</strain>
    </source>
</reference>
<dbReference type="InterPro" id="IPR036390">
    <property type="entry name" value="WH_DNA-bd_sf"/>
</dbReference>
<dbReference type="PANTHER" id="PTHR33164">
    <property type="entry name" value="TRANSCRIPTIONAL REGULATOR, MARR FAMILY"/>
    <property type="match status" value="1"/>
</dbReference>
<evidence type="ECO:0000313" key="3">
    <source>
        <dbReference type="Proteomes" id="UP001500305"/>
    </source>
</evidence>
<dbReference type="PROSITE" id="PS50995">
    <property type="entry name" value="HTH_MARR_2"/>
    <property type="match status" value="1"/>
</dbReference>
<dbReference type="Proteomes" id="UP001500305">
    <property type="component" value="Unassembled WGS sequence"/>
</dbReference>
<keyword evidence="3" id="KW-1185">Reference proteome</keyword>